<evidence type="ECO:0000256" key="5">
    <source>
        <dbReference type="ARBA" id="ARBA00023034"/>
    </source>
</evidence>
<keyword evidence="7" id="KW-0325">Glycoprotein</keyword>
<name>A0ABS1RVX8_RHOSU</name>
<keyword evidence="2" id="KW-0808">Transferase</keyword>
<evidence type="ECO:0000256" key="3">
    <source>
        <dbReference type="ARBA" id="ARBA00022692"/>
    </source>
</evidence>
<dbReference type="InterPro" id="IPR027417">
    <property type="entry name" value="P-loop_NTPase"/>
</dbReference>
<evidence type="ECO:0000256" key="4">
    <source>
        <dbReference type="ARBA" id="ARBA00022989"/>
    </source>
</evidence>
<keyword evidence="3" id="KW-0812">Transmembrane</keyword>
<dbReference type="SUPFAM" id="SSF52540">
    <property type="entry name" value="P-loop containing nucleoside triphosphate hydrolases"/>
    <property type="match status" value="1"/>
</dbReference>
<gene>
    <name evidence="8" type="ORF">JMM60_15865</name>
</gene>
<dbReference type="Pfam" id="PF03567">
    <property type="entry name" value="Sulfotransfer_2"/>
    <property type="match status" value="1"/>
</dbReference>
<dbReference type="InterPro" id="IPR018011">
    <property type="entry name" value="Carb_sulfotrans_8-10"/>
</dbReference>
<accession>A0ABS1RVX8</accession>
<keyword evidence="4" id="KW-1133">Transmembrane helix</keyword>
<evidence type="ECO:0000313" key="9">
    <source>
        <dbReference type="Proteomes" id="UP000604473"/>
    </source>
</evidence>
<proteinExistence type="predicted"/>
<evidence type="ECO:0000256" key="7">
    <source>
        <dbReference type="ARBA" id="ARBA00023180"/>
    </source>
</evidence>
<protein>
    <submittedName>
        <fullName evidence="8">Sulfotransferase family 2 domain-containing protein</fullName>
    </submittedName>
</protein>
<dbReference type="PANTHER" id="PTHR12137">
    <property type="entry name" value="CARBOHYDRATE SULFOTRANSFERASE"/>
    <property type="match status" value="1"/>
</dbReference>
<dbReference type="RefSeq" id="WP_202249917.1">
    <property type="nucleotide sequence ID" value="NZ_JAESJJ010000024.1"/>
</dbReference>
<dbReference type="Gene3D" id="3.40.50.300">
    <property type="entry name" value="P-loop containing nucleotide triphosphate hydrolases"/>
    <property type="match status" value="1"/>
</dbReference>
<reference evidence="8 9" key="1">
    <citation type="submission" date="2021-01" db="EMBL/GenBank/DDBJ databases">
        <title>Draft genomes of Rhodovulum sulfidophilum.</title>
        <authorList>
            <person name="Guzman M.S."/>
        </authorList>
    </citation>
    <scope>NUCLEOTIDE SEQUENCE [LARGE SCALE GENOMIC DNA]</scope>
    <source>
        <strain evidence="8 9">AB35</strain>
    </source>
</reference>
<evidence type="ECO:0000256" key="2">
    <source>
        <dbReference type="ARBA" id="ARBA00022679"/>
    </source>
</evidence>
<dbReference type="Proteomes" id="UP000604473">
    <property type="component" value="Unassembled WGS sequence"/>
</dbReference>
<dbReference type="InterPro" id="IPR005331">
    <property type="entry name" value="Sulfotransferase"/>
</dbReference>
<dbReference type="PANTHER" id="PTHR12137:SF54">
    <property type="entry name" value="CARBOHYDRATE SULFOTRANSFERASE"/>
    <property type="match status" value="1"/>
</dbReference>
<evidence type="ECO:0000256" key="1">
    <source>
        <dbReference type="ARBA" id="ARBA00004323"/>
    </source>
</evidence>
<organism evidence="8 9">
    <name type="scientific">Rhodovulum sulfidophilum</name>
    <name type="common">Rhodobacter sulfidophilus</name>
    <dbReference type="NCBI Taxonomy" id="35806"/>
    <lineage>
        <taxon>Bacteria</taxon>
        <taxon>Pseudomonadati</taxon>
        <taxon>Pseudomonadota</taxon>
        <taxon>Alphaproteobacteria</taxon>
        <taxon>Rhodobacterales</taxon>
        <taxon>Paracoccaceae</taxon>
        <taxon>Rhodovulum</taxon>
    </lineage>
</organism>
<keyword evidence="5" id="KW-0333">Golgi apparatus</keyword>
<sequence length="231" mass="26692">MSMRSALRRITPLPLRTPLLRRFAPHADPWQPQVLDCRAIFIHVPKTAGSSIKAELYGKPMEGHRRISEFQDFDPKRTAETFKFCFVRNPWDRALSAFSYLKQGKGVSRVDREFTAVHLDEIDNFAAFLAALERPAYRREVMRFIHFRPQIWWTRLPGAAGHSMDFVGRFERVEADMQIVRDRLGLPEQPLGNARSSSHGRYTEAYNSAERDLIAELYAEDVRIFGYAFGG</sequence>
<keyword evidence="9" id="KW-1185">Reference proteome</keyword>
<keyword evidence="6" id="KW-0472">Membrane</keyword>
<dbReference type="EMBL" id="JAESJJ010000024">
    <property type="protein sequence ID" value="MBL3610246.1"/>
    <property type="molecule type" value="Genomic_DNA"/>
</dbReference>
<evidence type="ECO:0000313" key="8">
    <source>
        <dbReference type="EMBL" id="MBL3610246.1"/>
    </source>
</evidence>
<comment type="caution">
    <text evidence="8">The sequence shown here is derived from an EMBL/GenBank/DDBJ whole genome shotgun (WGS) entry which is preliminary data.</text>
</comment>
<comment type="subcellular location">
    <subcellularLocation>
        <location evidence="1">Golgi apparatus membrane</location>
        <topology evidence="1">Single-pass type II membrane protein</topology>
    </subcellularLocation>
</comment>
<evidence type="ECO:0000256" key="6">
    <source>
        <dbReference type="ARBA" id="ARBA00023136"/>
    </source>
</evidence>